<dbReference type="PANTHER" id="PTHR43633:SF1">
    <property type="entry name" value="ALCOHOL DEHYDROGENASE YQHD"/>
    <property type="match status" value="1"/>
</dbReference>
<dbReference type="Proteomes" id="UP000196368">
    <property type="component" value="Unassembled WGS sequence"/>
</dbReference>
<dbReference type="AlphaFoldDB" id="A0A1Y4DIK7"/>
<dbReference type="GO" id="GO:1990002">
    <property type="term" value="F:methylglyoxal reductase (NADPH) (acetol producing) activity"/>
    <property type="evidence" value="ECO:0007669"/>
    <property type="project" value="TreeGrafter"/>
</dbReference>
<dbReference type="InterPro" id="IPR044731">
    <property type="entry name" value="BDH-like"/>
</dbReference>
<dbReference type="InterPro" id="IPR001670">
    <property type="entry name" value="ADH_Fe/GldA"/>
</dbReference>
<dbReference type="SUPFAM" id="SSF56796">
    <property type="entry name" value="Dehydroquinate synthase-like"/>
    <property type="match status" value="1"/>
</dbReference>
<dbReference type="CDD" id="cd08186">
    <property type="entry name" value="Fe-ADH-like"/>
    <property type="match status" value="1"/>
</dbReference>
<feature type="domain" description="Fe-containing alcohol dehydrogenase-like C-terminal" evidence="4">
    <location>
        <begin position="205"/>
        <end position="398"/>
    </location>
</feature>
<accession>A0A1Y4DIK7</accession>
<dbReference type="GO" id="GO:0046872">
    <property type="term" value="F:metal ion binding"/>
    <property type="evidence" value="ECO:0007669"/>
    <property type="project" value="InterPro"/>
</dbReference>
<dbReference type="Gene3D" id="3.40.50.1970">
    <property type="match status" value="1"/>
</dbReference>
<dbReference type="RefSeq" id="WP_087288940.1">
    <property type="nucleotide sequence ID" value="NZ_NFJD01000004.1"/>
</dbReference>
<dbReference type="InterPro" id="IPR056798">
    <property type="entry name" value="ADH_Fe_C"/>
</dbReference>
<name>A0A1Y4DIK7_9BACT</name>
<dbReference type="Pfam" id="PF25137">
    <property type="entry name" value="ADH_Fe_C"/>
    <property type="match status" value="1"/>
</dbReference>
<dbReference type="GO" id="GO:1990362">
    <property type="term" value="F:butanol dehydrogenase (NAD+) activity"/>
    <property type="evidence" value="ECO:0007669"/>
    <property type="project" value="InterPro"/>
</dbReference>
<dbReference type="OrthoDB" id="9804734at2"/>
<dbReference type="GO" id="GO:0008106">
    <property type="term" value="F:alcohol dehydrogenase (NADP+) activity"/>
    <property type="evidence" value="ECO:0007669"/>
    <property type="project" value="TreeGrafter"/>
</dbReference>
<gene>
    <name evidence="5" type="ORF">B5F75_05895</name>
</gene>
<protein>
    <submittedName>
        <fullName evidence="5">Alcohol dehydrogenase</fullName>
    </submittedName>
</protein>
<organism evidence="5 6">
    <name type="scientific">Candidatus Avelusimicrobium gallicola</name>
    <dbReference type="NCBI Taxonomy" id="2562704"/>
    <lineage>
        <taxon>Bacteria</taxon>
        <taxon>Pseudomonadati</taxon>
        <taxon>Elusimicrobiota</taxon>
        <taxon>Elusimicrobia</taxon>
        <taxon>Elusimicrobiales</taxon>
        <taxon>Elusimicrobiaceae</taxon>
        <taxon>Candidatus Avelusimicrobium</taxon>
    </lineage>
</organism>
<evidence type="ECO:0000313" key="5">
    <source>
        <dbReference type="EMBL" id="OUO56150.1"/>
    </source>
</evidence>
<keyword evidence="2" id="KW-0560">Oxidoreductase</keyword>
<comment type="similarity">
    <text evidence="1">Belongs to the iron-containing alcohol dehydrogenase family.</text>
</comment>
<sequence length="404" mass="43451">MWEKDIDINEVREIRSRTLVYFGVGAINKISDICKDLKAKGITKLVVVTGHGAYKKTGAWDHVTKAFAENGITYVHYDKVTPNPNTHHVNEAAKMAADFGAQAMLAIGGGSAIDAGKSVAILMKNPGHTAEELYEFKFTPTEAAPIIAINLTHGTGSEANRFAVVSIEEKNFKPAIAYDCIYPLYSIDDPALMTGLAENQTRYVSIDAVNHVVEASTTKVTSPYAIDLAVAVVKLVNEYLPVALKDPTNLEARYFLAYAALIAGISFDNGMLHYTHALEHPLSGVNPHLTHGLGLAMLLPAVIKNIYPAKPATLADVLAPIVPGLTGCACEAEKAAQGVEKWLFSVGSTHKLEDEGFKSSDVDKLVDLAFNTPSLGGLLGIAPTEATKEAVRTIYTESLKPYNK</sequence>
<reference evidence="6" key="1">
    <citation type="submission" date="2017-04" db="EMBL/GenBank/DDBJ databases">
        <title>Function of individual gut microbiota members based on whole genome sequencing of pure cultures obtained from chicken caecum.</title>
        <authorList>
            <person name="Medvecky M."/>
            <person name="Cejkova D."/>
            <person name="Polansky O."/>
            <person name="Karasova D."/>
            <person name="Kubasova T."/>
            <person name="Cizek A."/>
            <person name="Rychlik I."/>
        </authorList>
    </citation>
    <scope>NUCLEOTIDE SEQUENCE [LARGE SCALE GENOMIC DNA]</scope>
    <source>
        <strain evidence="6">An273</strain>
    </source>
</reference>
<evidence type="ECO:0000259" key="3">
    <source>
        <dbReference type="Pfam" id="PF00465"/>
    </source>
</evidence>
<dbReference type="InterPro" id="IPR045910">
    <property type="entry name" value="AdhA-like"/>
</dbReference>
<feature type="domain" description="Alcohol dehydrogenase iron-type/glycerol dehydrogenase GldA" evidence="3">
    <location>
        <begin position="20"/>
        <end position="190"/>
    </location>
</feature>
<dbReference type="FunFam" id="3.40.50.1970:FF:000003">
    <property type="entry name" value="Alcohol dehydrogenase, iron-containing"/>
    <property type="match status" value="1"/>
</dbReference>
<comment type="caution">
    <text evidence="5">The sequence shown here is derived from an EMBL/GenBank/DDBJ whole genome shotgun (WGS) entry which is preliminary data.</text>
</comment>
<dbReference type="Pfam" id="PF00465">
    <property type="entry name" value="Fe-ADH"/>
    <property type="match status" value="1"/>
</dbReference>
<dbReference type="EMBL" id="NFJD01000004">
    <property type="protein sequence ID" value="OUO56150.1"/>
    <property type="molecule type" value="Genomic_DNA"/>
</dbReference>
<keyword evidence="6" id="KW-1185">Reference proteome</keyword>
<dbReference type="Gene3D" id="1.20.1090.10">
    <property type="entry name" value="Dehydroquinate synthase-like - alpha domain"/>
    <property type="match status" value="1"/>
</dbReference>
<evidence type="ECO:0000313" key="6">
    <source>
        <dbReference type="Proteomes" id="UP000196368"/>
    </source>
</evidence>
<dbReference type="PANTHER" id="PTHR43633">
    <property type="entry name" value="ALCOHOL DEHYDROGENASE YQHD"/>
    <property type="match status" value="1"/>
</dbReference>
<dbReference type="GO" id="GO:0005829">
    <property type="term" value="C:cytosol"/>
    <property type="evidence" value="ECO:0007669"/>
    <property type="project" value="TreeGrafter"/>
</dbReference>
<evidence type="ECO:0000256" key="2">
    <source>
        <dbReference type="ARBA" id="ARBA00023002"/>
    </source>
</evidence>
<evidence type="ECO:0000256" key="1">
    <source>
        <dbReference type="ARBA" id="ARBA00007358"/>
    </source>
</evidence>
<evidence type="ECO:0000259" key="4">
    <source>
        <dbReference type="Pfam" id="PF25137"/>
    </source>
</evidence>
<proteinExistence type="inferred from homology"/>